<proteinExistence type="predicted"/>
<evidence type="ECO:0000313" key="2">
    <source>
        <dbReference type="Proteomes" id="UP000007264"/>
    </source>
</evidence>
<protein>
    <submittedName>
        <fullName evidence="1">Uncharacterized protein</fullName>
    </submittedName>
</protein>
<evidence type="ECO:0000313" key="1">
    <source>
        <dbReference type="EMBL" id="EIE18168.1"/>
    </source>
</evidence>
<comment type="caution">
    <text evidence="1">The sequence shown here is derived from an EMBL/GenBank/DDBJ whole genome shotgun (WGS) entry which is preliminary data.</text>
</comment>
<dbReference type="Proteomes" id="UP000007264">
    <property type="component" value="Unassembled WGS sequence"/>
</dbReference>
<dbReference type="AlphaFoldDB" id="I0YIE9"/>
<organism evidence="1 2">
    <name type="scientific">Coccomyxa subellipsoidea (strain C-169)</name>
    <name type="common">Green microalga</name>
    <dbReference type="NCBI Taxonomy" id="574566"/>
    <lineage>
        <taxon>Eukaryota</taxon>
        <taxon>Viridiplantae</taxon>
        <taxon>Chlorophyta</taxon>
        <taxon>core chlorophytes</taxon>
        <taxon>Trebouxiophyceae</taxon>
        <taxon>Trebouxiophyceae incertae sedis</taxon>
        <taxon>Coccomyxaceae</taxon>
        <taxon>Coccomyxa</taxon>
        <taxon>Coccomyxa subellipsoidea</taxon>
    </lineage>
</organism>
<reference evidence="1 2" key="1">
    <citation type="journal article" date="2012" name="Genome Biol.">
        <title>The genome of the polar eukaryotic microalga coccomyxa subellipsoidea reveals traits of cold adaptation.</title>
        <authorList>
            <person name="Blanc G."/>
            <person name="Agarkova I."/>
            <person name="Grimwood J."/>
            <person name="Kuo A."/>
            <person name="Brueggeman A."/>
            <person name="Dunigan D."/>
            <person name="Gurnon J."/>
            <person name="Ladunga I."/>
            <person name="Lindquist E."/>
            <person name="Lucas S."/>
            <person name="Pangilinan J."/>
            <person name="Proschold T."/>
            <person name="Salamov A."/>
            <person name="Schmutz J."/>
            <person name="Weeks D."/>
            <person name="Yamada T."/>
            <person name="Claverie J.M."/>
            <person name="Grigoriev I."/>
            <person name="Van Etten J."/>
            <person name="Lomsadze A."/>
            <person name="Borodovsky M."/>
        </authorList>
    </citation>
    <scope>NUCLEOTIDE SEQUENCE [LARGE SCALE GENOMIC DNA]</scope>
    <source>
        <strain evidence="1 2">C-169</strain>
    </source>
</reference>
<name>I0YIE9_COCSC</name>
<dbReference type="GeneID" id="17036124"/>
<dbReference type="EMBL" id="AGSI01000026">
    <property type="protein sequence ID" value="EIE18168.1"/>
    <property type="molecule type" value="Genomic_DNA"/>
</dbReference>
<keyword evidence="2" id="KW-1185">Reference proteome</keyword>
<accession>I0YIE9</accession>
<gene>
    <name evidence="1" type="ORF">COCSUDRAFT_60541</name>
</gene>
<dbReference type="KEGG" id="csl:COCSUDRAFT_60541"/>
<sequence>MARINLEGISSTDREFKYEAFWGGTTGIRRYRPDLAQPGATCAALVAAHEEADVSSNYQKAVAAHGQLAALAGVPAQLAALQVQLAPFLGLPGQLAAMQQELGGLPGQLAAMQQELAAMRQQQQQQHRNSLLRLVNNHATWGVDSLVVLHKEQAGGLQPLGAQPAVQPAGDYPATSSQLGALMHAQLDALANFYDEDFGRGPAAAQAGPVTRIEQRRHLFALWVGAPH</sequence>
<dbReference type="RefSeq" id="XP_005642712.1">
    <property type="nucleotide sequence ID" value="XM_005642655.1"/>
</dbReference>